<dbReference type="EMBL" id="UOGB01000102">
    <property type="protein sequence ID" value="VAX18191.1"/>
    <property type="molecule type" value="Genomic_DNA"/>
</dbReference>
<dbReference type="Gene3D" id="3.30.450.40">
    <property type="match status" value="2"/>
</dbReference>
<gene>
    <name evidence="2" type="ORF">MNBD_NITROSPINAE03-1768</name>
</gene>
<dbReference type="CDD" id="cd01949">
    <property type="entry name" value="GGDEF"/>
    <property type="match status" value="1"/>
</dbReference>
<accession>A0A3B1BUI0</accession>
<dbReference type="SMART" id="SM00267">
    <property type="entry name" value="GGDEF"/>
    <property type="match status" value="1"/>
</dbReference>
<dbReference type="InterPro" id="IPR029787">
    <property type="entry name" value="Nucleotide_cyclase"/>
</dbReference>
<dbReference type="InterPro" id="IPR043128">
    <property type="entry name" value="Rev_trsase/Diguanyl_cyclase"/>
</dbReference>
<evidence type="ECO:0000313" key="2">
    <source>
        <dbReference type="EMBL" id="VAX18191.1"/>
    </source>
</evidence>
<dbReference type="Pfam" id="PF13185">
    <property type="entry name" value="GAF_2"/>
    <property type="match status" value="1"/>
</dbReference>
<dbReference type="NCBIfam" id="TIGR00254">
    <property type="entry name" value="GGDEF"/>
    <property type="match status" value="1"/>
</dbReference>
<dbReference type="SUPFAM" id="SSF55781">
    <property type="entry name" value="GAF domain-like"/>
    <property type="match status" value="2"/>
</dbReference>
<dbReference type="SMART" id="SM00065">
    <property type="entry name" value="GAF"/>
    <property type="match status" value="1"/>
</dbReference>
<dbReference type="InterPro" id="IPR029016">
    <property type="entry name" value="GAF-like_dom_sf"/>
</dbReference>
<organism evidence="2">
    <name type="scientific">hydrothermal vent metagenome</name>
    <dbReference type="NCBI Taxonomy" id="652676"/>
    <lineage>
        <taxon>unclassified sequences</taxon>
        <taxon>metagenomes</taxon>
        <taxon>ecological metagenomes</taxon>
    </lineage>
</organism>
<sequence>MPQTYNLEIHSLVRLAGNVTDAFTAALFLVDAQKPGQLVLEAFQSLSNNVIKAATIPIGHGLVGWVAKHERPTIAKNFRHDTTTLQFYSKDEDIKSFAATPIFDQGRLIGVLSVDSKKQYVFTDKQAKILAELGETFARVISTGKKCIHLDKQAADMDVLSEIAEMASRCESVSELTKMARLHSPSLIAHDHMVLAVRSSSDNEYRLLMVSDKGGDILEDKPLPLTHYRLGWVIHQARAIYLPSLDAPVIPGDKKKWGSFIGAPMLTNNVVGGAIGLLSRRKEAYRQSDLKSLNILAAIFASAFDSVCLRKKSVNIKPLDPVTGTIIYRELLKKFDGMERNGAMAIIDLKNFTLVNEEFGLDGGDVALVELARRIESVIGDKGELSRFYGDRFIAVLPGLTRRQAASMLKDVADSIDSAPFHYKGIDAHITPVIGAAICPENGHSAEKLLFQAQRAVNSARNTPGVRVLLCDDPDQPDSPHVKSVQ</sequence>
<dbReference type="SUPFAM" id="SSF55073">
    <property type="entry name" value="Nucleotide cyclase"/>
    <property type="match status" value="1"/>
</dbReference>
<dbReference type="Gene3D" id="3.30.70.270">
    <property type="match status" value="1"/>
</dbReference>
<dbReference type="PANTHER" id="PTHR44757:SF2">
    <property type="entry name" value="BIOFILM ARCHITECTURE MAINTENANCE PROTEIN MBAA"/>
    <property type="match status" value="1"/>
</dbReference>
<dbReference type="InterPro" id="IPR000160">
    <property type="entry name" value="GGDEF_dom"/>
</dbReference>
<proteinExistence type="predicted"/>
<dbReference type="AlphaFoldDB" id="A0A3B1BUI0"/>
<dbReference type="InterPro" id="IPR003018">
    <property type="entry name" value="GAF"/>
</dbReference>
<dbReference type="PROSITE" id="PS50887">
    <property type="entry name" value="GGDEF"/>
    <property type="match status" value="1"/>
</dbReference>
<name>A0A3B1BUI0_9ZZZZ</name>
<dbReference type="Pfam" id="PF00990">
    <property type="entry name" value="GGDEF"/>
    <property type="match status" value="1"/>
</dbReference>
<feature type="domain" description="GGDEF" evidence="1">
    <location>
        <begin position="340"/>
        <end position="474"/>
    </location>
</feature>
<dbReference type="InterPro" id="IPR052155">
    <property type="entry name" value="Biofilm_reg_signaling"/>
</dbReference>
<dbReference type="PANTHER" id="PTHR44757">
    <property type="entry name" value="DIGUANYLATE CYCLASE DGCP"/>
    <property type="match status" value="1"/>
</dbReference>
<reference evidence="2" key="1">
    <citation type="submission" date="2018-06" db="EMBL/GenBank/DDBJ databases">
        <authorList>
            <person name="Zhirakovskaya E."/>
        </authorList>
    </citation>
    <scope>NUCLEOTIDE SEQUENCE</scope>
</reference>
<protein>
    <recommendedName>
        <fullName evidence="1">GGDEF domain-containing protein</fullName>
    </recommendedName>
</protein>
<evidence type="ECO:0000259" key="1">
    <source>
        <dbReference type="PROSITE" id="PS50887"/>
    </source>
</evidence>